<name>A0ABP7ENV4_9ACTN</name>
<dbReference type="Proteomes" id="UP001499884">
    <property type="component" value="Unassembled WGS sequence"/>
</dbReference>
<reference evidence="11" key="1">
    <citation type="journal article" date="2019" name="Int. J. Syst. Evol. Microbiol.">
        <title>The Global Catalogue of Microorganisms (GCM) 10K type strain sequencing project: providing services to taxonomists for standard genome sequencing and annotation.</title>
        <authorList>
            <consortium name="The Broad Institute Genomics Platform"/>
            <consortium name="The Broad Institute Genome Sequencing Center for Infectious Disease"/>
            <person name="Wu L."/>
            <person name="Ma J."/>
        </authorList>
    </citation>
    <scope>NUCLEOTIDE SEQUENCE [LARGE SCALE GENOMIC DNA]</scope>
    <source>
        <strain evidence="11">JCM 30846</strain>
    </source>
</reference>
<feature type="compositionally biased region" description="Low complexity" evidence="8">
    <location>
        <begin position="10"/>
        <end position="24"/>
    </location>
</feature>
<dbReference type="CDD" id="cd03257">
    <property type="entry name" value="ABC_NikE_OppD_transporters"/>
    <property type="match status" value="1"/>
</dbReference>
<dbReference type="SUPFAM" id="SSF52540">
    <property type="entry name" value="P-loop containing nucleoside triphosphate hydrolases"/>
    <property type="match status" value="1"/>
</dbReference>
<proteinExistence type="inferred from homology"/>
<dbReference type="Pfam" id="PF08352">
    <property type="entry name" value="oligo_HPY"/>
    <property type="match status" value="1"/>
</dbReference>
<dbReference type="GO" id="GO:0005524">
    <property type="term" value="F:ATP binding"/>
    <property type="evidence" value="ECO:0007669"/>
    <property type="project" value="UniProtKB-KW"/>
</dbReference>
<keyword evidence="3" id="KW-0813">Transport</keyword>
<keyword evidence="5" id="KW-0547">Nucleotide-binding</keyword>
<sequence>MSDTHKDAAQDAAQDAAPQAAPGAAAAEREFLSVRDLRIHFDTDDGLVKSVDGVSFDLKAGETLGIVGESGSGKSVTSLGIMGLHTSDRARISGEIWLDGEELIAADRERVRTLRGQKMAMIFQDPLSALHPYYTVGAQIVEAYRVHNKVDKKAAKKRAVEMLDRVGIPEPARRFNDYPHQFSGGMRQRAMIAMALVNNPQLLIADEPTTALDVTVQAQILDLIRDLQKEFGSAVVIITHDLGVVAEIADRLLVMYAGRCIERGPSDQVFEQPQHPYTWGLLGSMPRIDREQTDRLVPVKGSPPSLINVPSGCAFHPRCPYADVPADNITRTERPELRAVTGDHFSACHMTREQREKIWTEEIAPKL</sequence>
<keyword evidence="11" id="KW-1185">Reference proteome</keyword>
<evidence type="ECO:0000313" key="10">
    <source>
        <dbReference type="EMBL" id="GAA3719748.1"/>
    </source>
</evidence>
<dbReference type="Pfam" id="PF00005">
    <property type="entry name" value="ABC_tran"/>
    <property type="match status" value="1"/>
</dbReference>
<comment type="caution">
    <text evidence="10">The sequence shown here is derived from an EMBL/GenBank/DDBJ whole genome shotgun (WGS) entry which is preliminary data.</text>
</comment>
<dbReference type="InterPro" id="IPR050388">
    <property type="entry name" value="ABC_Ni/Peptide_Import"/>
</dbReference>
<evidence type="ECO:0000256" key="2">
    <source>
        <dbReference type="ARBA" id="ARBA00005417"/>
    </source>
</evidence>
<dbReference type="PROSITE" id="PS50893">
    <property type="entry name" value="ABC_TRANSPORTER_2"/>
    <property type="match status" value="1"/>
</dbReference>
<comment type="subcellular location">
    <subcellularLocation>
        <location evidence="1">Cell membrane</location>
        <topology evidence="1">Peripheral membrane protein</topology>
    </subcellularLocation>
</comment>
<comment type="similarity">
    <text evidence="2">Belongs to the ABC transporter superfamily.</text>
</comment>
<dbReference type="EMBL" id="BAABEP010000007">
    <property type="protein sequence ID" value="GAA3719748.1"/>
    <property type="molecule type" value="Genomic_DNA"/>
</dbReference>
<evidence type="ECO:0000256" key="3">
    <source>
        <dbReference type="ARBA" id="ARBA00022448"/>
    </source>
</evidence>
<evidence type="ECO:0000313" key="11">
    <source>
        <dbReference type="Proteomes" id="UP001499884"/>
    </source>
</evidence>
<organism evidence="10 11">
    <name type="scientific">Streptomyces tremellae</name>
    <dbReference type="NCBI Taxonomy" id="1124239"/>
    <lineage>
        <taxon>Bacteria</taxon>
        <taxon>Bacillati</taxon>
        <taxon>Actinomycetota</taxon>
        <taxon>Actinomycetes</taxon>
        <taxon>Kitasatosporales</taxon>
        <taxon>Streptomycetaceae</taxon>
        <taxon>Streptomyces</taxon>
    </lineage>
</organism>
<gene>
    <name evidence="10" type="ORF">GCM10023082_16480</name>
</gene>
<dbReference type="SMART" id="SM00382">
    <property type="entry name" value="AAA"/>
    <property type="match status" value="1"/>
</dbReference>
<dbReference type="Gene3D" id="3.40.50.300">
    <property type="entry name" value="P-loop containing nucleotide triphosphate hydrolases"/>
    <property type="match status" value="1"/>
</dbReference>
<dbReference type="PROSITE" id="PS00211">
    <property type="entry name" value="ABC_TRANSPORTER_1"/>
    <property type="match status" value="1"/>
</dbReference>
<dbReference type="InterPro" id="IPR017871">
    <property type="entry name" value="ABC_transporter-like_CS"/>
</dbReference>
<dbReference type="InterPro" id="IPR027417">
    <property type="entry name" value="P-loop_NTPase"/>
</dbReference>
<evidence type="ECO:0000256" key="5">
    <source>
        <dbReference type="ARBA" id="ARBA00022741"/>
    </source>
</evidence>
<dbReference type="NCBIfam" id="TIGR01727">
    <property type="entry name" value="oligo_HPY"/>
    <property type="match status" value="1"/>
</dbReference>
<protein>
    <submittedName>
        <fullName evidence="10">ABC transporter ATP-binding protein</fullName>
    </submittedName>
</protein>
<keyword evidence="6 10" id="KW-0067">ATP-binding</keyword>
<evidence type="ECO:0000256" key="7">
    <source>
        <dbReference type="ARBA" id="ARBA00023136"/>
    </source>
</evidence>
<evidence type="ECO:0000259" key="9">
    <source>
        <dbReference type="PROSITE" id="PS50893"/>
    </source>
</evidence>
<evidence type="ECO:0000256" key="1">
    <source>
        <dbReference type="ARBA" id="ARBA00004202"/>
    </source>
</evidence>
<accession>A0ABP7ENV4</accession>
<dbReference type="PANTHER" id="PTHR43297:SF2">
    <property type="entry name" value="DIPEPTIDE TRANSPORT ATP-BINDING PROTEIN DPPD"/>
    <property type="match status" value="1"/>
</dbReference>
<evidence type="ECO:0000256" key="4">
    <source>
        <dbReference type="ARBA" id="ARBA00022475"/>
    </source>
</evidence>
<feature type="domain" description="ABC transporter" evidence="9">
    <location>
        <begin position="34"/>
        <end position="282"/>
    </location>
</feature>
<evidence type="ECO:0000256" key="8">
    <source>
        <dbReference type="SAM" id="MobiDB-lite"/>
    </source>
</evidence>
<keyword evidence="4" id="KW-1003">Cell membrane</keyword>
<dbReference type="InterPro" id="IPR003593">
    <property type="entry name" value="AAA+_ATPase"/>
</dbReference>
<dbReference type="RefSeq" id="WP_345643229.1">
    <property type="nucleotide sequence ID" value="NZ_BAABEP010000007.1"/>
</dbReference>
<keyword evidence="7" id="KW-0472">Membrane</keyword>
<feature type="region of interest" description="Disordered" evidence="8">
    <location>
        <begin position="1"/>
        <end position="24"/>
    </location>
</feature>
<dbReference type="PANTHER" id="PTHR43297">
    <property type="entry name" value="OLIGOPEPTIDE TRANSPORT ATP-BINDING PROTEIN APPD"/>
    <property type="match status" value="1"/>
</dbReference>
<evidence type="ECO:0000256" key="6">
    <source>
        <dbReference type="ARBA" id="ARBA00022840"/>
    </source>
</evidence>
<dbReference type="InterPro" id="IPR013563">
    <property type="entry name" value="Oligopep_ABC_C"/>
</dbReference>
<dbReference type="InterPro" id="IPR003439">
    <property type="entry name" value="ABC_transporter-like_ATP-bd"/>
</dbReference>